<dbReference type="GO" id="GO:0071949">
    <property type="term" value="F:FAD binding"/>
    <property type="evidence" value="ECO:0007669"/>
    <property type="project" value="InterPro"/>
</dbReference>
<organism evidence="2 3">
    <name type="scientific">Corallococcus exercitus</name>
    <dbReference type="NCBI Taxonomy" id="2316736"/>
    <lineage>
        <taxon>Bacteria</taxon>
        <taxon>Pseudomonadati</taxon>
        <taxon>Myxococcota</taxon>
        <taxon>Myxococcia</taxon>
        <taxon>Myxococcales</taxon>
        <taxon>Cystobacterineae</taxon>
        <taxon>Myxococcaceae</taxon>
        <taxon>Corallococcus</taxon>
    </lineage>
</organism>
<dbReference type="PANTHER" id="PTHR42685:SF19">
    <property type="entry name" value="POSSIBLE OXIDOREDUCTASE"/>
    <property type="match status" value="1"/>
</dbReference>
<protein>
    <submittedName>
        <fullName evidence="2">NAD(P)/FAD-dependent oxidoreductase</fullName>
    </submittedName>
</protein>
<dbReference type="AlphaFoldDB" id="A0A3A8IDZ5"/>
<evidence type="ECO:0000259" key="1">
    <source>
        <dbReference type="Pfam" id="PF01494"/>
    </source>
</evidence>
<sequence>MKRHDVVVVGGGPAGLAVAITAARRGLDTVVLERASTPVDKACGEGLMPSGLAALERLGALAHLDMRDSSPFVGIRYVQEDGSTAEGKLPAPGGLGVRRLALSQALASRAREVGVDLREHTHVVSHVRTPDGVTLETPVGRVSARFLVAADGLNSPLRRAEGLDVEREVPRRYGLRRHFRRVPWTPYVEVHFASGVEAYVTPAGAERVGIAFLWEDGTVPGRVGFDALLERFPRLAEQLTGAEPDSQPRGAGPLARVARTRTADRFALVGDAAGYVDAVTGEGLTLAFACAESLGALLPDALAKGAGRDTLLPYERTFQQVFRKYAWTTQGLLMLARRPRLRRPVVRLLGRAPWLFERILAAVVS</sequence>
<dbReference type="Pfam" id="PF01494">
    <property type="entry name" value="FAD_binding_3"/>
    <property type="match status" value="1"/>
</dbReference>
<dbReference type="EMBL" id="JABFJV010000011">
    <property type="protein sequence ID" value="NOK32294.1"/>
    <property type="molecule type" value="Genomic_DNA"/>
</dbReference>
<gene>
    <name evidence="2" type="ORF">HMI49_03640</name>
</gene>
<accession>A0A3A8IDZ5</accession>
<reference evidence="2 3" key="1">
    <citation type="submission" date="2020-05" db="EMBL/GenBank/DDBJ databases">
        <authorList>
            <person name="Whitworth D."/>
        </authorList>
    </citation>
    <scope>NUCLEOTIDE SEQUENCE [LARGE SCALE GENOMIC DNA]</scope>
    <source>
        <strain evidence="2 3">AB043B</strain>
    </source>
</reference>
<dbReference type="SUPFAM" id="SSF51905">
    <property type="entry name" value="FAD/NAD(P)-binding domain"/>
    <property type="match status" value="1"/>
</dbReference>
<dbReference type="InterPro" id="IPR036188">
    <property type="entry name" value="FAD/NAD-bd_sf"/>
</dbReference>
<dbReference type="InterPro" id="IPR050407">
    <property type="entry name" value="Geranylgeranyl_reductase"/>
</dbReference>
<dbReference type="OrthoDB" id="3647401at2"/>
<proteinExistence type="predicted"/>
<dbReference type="Proteomes" id="UP000563426">
    <property type="component" value="Unassembled WGS sequence"/>
</dbReference>
<name>A0A3A8IDZ5_9BACT</name>
<evidence type="ECO:0000313" key="2">
    <source>
        <dbReference type="EMBL" id="NOK32294.1"/>
    </source>
</evidence>
<evidence type="ECO:0000313" key="3">
    <source>
        <dbReference type="Proteomes" id="UP000563426"/>
    </source>
</evidence>
<feature type="domain" description="FAD-binding" evidence="1">
    <location>
        <begin position="4"/>
        <end position="323"/>
    </location>
</feature>
<dbReference type="PANTHER" id="PTHR42685">
    <property type="entry name" value="GERANYLGERANYL DIPHOSPHATE REDUCTASE"/>
    <property type="match status" value="1"/>
</dbReference>
<dbReference type="InterPro" id="IPR002938">
    <property type="entry name" value="FAD-bd"/>
</dbReference>
<keyword evidence="3" id="KW-1185">Reference proteome</keyword>
<dbReference type="Gene3D" id="3.50.50.60">
    <property type="entry name" value="FAD/NAD(P)-binding domain"/>
    <property type="match status" value="1"/>
</dbReference>
<comment type="caution">
    <text evidence="2">The sequence shown here is derived from an EMBL/GenBank/DDBJ whole genome shotgun (WGS) entry which is preliminary data.</text>
</comment>
<dbReference type="RefSeq" id="WP_120526868.1">
    <property type="nucleotide sequence ID" value="NZ_JABFJV010000011.1"/>
</dbReference>
<dbReference type="PRINTS" id="PR00420">
    <property type="entry name" value="RNGMNOXGNASE"/>
</dbReference>